<comment type="subcellular location">
    <subcellularLocation>
        <location evidence="1">Cell membrane</location>
        <topology evidence="1">Multi-pass membrane protein</topology>
    </subcellularLocation>
</comment>
<dbReference type="InterPro" id="IPR004638">
    <property type="entry name" value="EmrB-like"/>
</dbReference>
<dbReference type="Gene3D" id="1.20.1250.20">
    <property type="entry name" value="MFS general substrate transporter like domains"/>
    <property type="match status" value="1"/>
</dbReference>
<evidence type="ECO:0000256" key="5">
    <source>
        <dbReference type="ARBA" id="ARBA00022692"/>
    </source>
</evidence>
<dbReference type="Pfam" id="PF07690">
    <property type="entry name" value="MFS_1"/>
    <property type="match status" value="1"/>
</dbReference>
<protein>
    <submittedName>
        <fullName evidence="10">ChaT1 protein</fullName>
    </submittedName>
</protein>
<dbReference type="PANTHER" id="PTHR42718">
    <property type="entry name" value="MAJOR FACILITATOR SUPERFAMILY MULTIDRUG TRANSPORTER MFSC"/>
    <property type="match status" value="1"/>
</dbReference>
<name>A0A0R1HZI4_9LACO</name>
<keyword evidence="3" id="KW-0813">Transport</keyword>
<keyword evidence="11" id="KW-1185">Reference proteome</keyword>
<keyword evidence="6 8" id="KW-1133">Transmembrane helix</keyword>
<sequence>MENNYKKWLALVAMSLGTFMGLLDVTVVNVALPALAKHFNETFTNLQWVLNIYTLVLAISLLIVSKLGDMFGRKKIFLLSIVIFVIASAINGLAPNAMALYIGRGIQAIGGAGMNSLAMALVATNFQGKERGVALGILGSVIGISTASGPLIGGYLVETFGWSSIFYINVPIGIIAILLTLAYVKETPSYGAKERVDFGGMVLSALTLFSLIYGLIQKEGHANWGWTNMNILSWLIAAVISFIAFIWVESRVKQPMIDLAMFKSRHLIGTLTVAVALGISLYSFNAFLTVLMQNYLGYTAFQTGLRQLTISIWSLILGPVTGALGNRFAKNKLIGYSLFIGAIGFVVFMNAMVTHLSFNQMWPAMILMGITNGMVNPLLNSAGLEGVALKEMGLTSGLINVFRQIGTTLGVVGLGLVQSNRYESYLNTHMTDIAAMPASVAKTLTKVLVDAGPFAGHGIAFSTRMSHTPFAAGLQTVVLAAYSAAMRNITLVAAVVLVIAGIAALTLMHGRQRSVDATQ</sequence>
<feature type="transmembrane region" description="Helical" evidence="8">
    <location>
        <begin position="196"/>
        <end position="216"/>
    </location>
</feature>
<dbReference type="PANTHER" id="PTHR42718:SF9">
    <property type="entry name" value="MAJOR FACILITATOR SUPERFAMILY MULTIDRUG TRANSPORTER MFSC"/>
    <property type="match status" value="1"/>
</dbReference>
<evidence type="ECO:0000256" key="1">
    <source>
        <dbReference type="ARBA" id="ARBA00004651"/>
    </source>
</evidence>
<dbReference type="CDD" id="cd17321">
    <property type="entry name" value="MFS_MMR_MDR_like"/>
    <property type="match status" value="1"/>
</dbReference>
<keyword evidence="5 8" id="KW-0812">Transmembrane</keyword>
<comment type="similarity">
    <text evidence="2">Belongs to the major facilitator superfamily. EmrB family.</text>
</comment>
<evidence type="ECO:0000256" key="2">
    <source>
        <dbReference type="ARBA" id="ARBA00008537"/>
    </source>
</evidence>
<feature type="transmembrane region" description="Helical" evidence="8">
    <location>
        <begin position="231"/>
        <end position="248"/>
    </location>
</feature>
<dbReference type="PRINTS" id="PR01036">
    <property type="entry name" value="TCRTETB"/>
</dbReference>
<evidence type="ECO:0000313" key="11">
    <source>
        <dbReference type="Proteomes" id="UP000050911"/>
    </source>
</evidence>
<keyword evidence="4" id="KW-1003">Cell membrane</keyword>
<dbReference type="SUPFAM" id="SSF103473">
    <property type="entry name" value="MFS general substrate transporter"/>
    <property type="match status" value="2"/>
</dbReference>
<evidence type="ECO:0000256" key="3">
    <source>
        <dbReference type="ARBA" id="ARBA00022448"/>
    </source>
</evidence>
<accession>A0A0R1HZI4</accession>
<evidence type="ECO:0000313" key="10">
    <source>
        <dbReference type="EMBL" id="KRK48375.1"/>
    </source>
</evidence>
<evidence type="ECO:0000256" key="6">
    <source>
        <dbReference type="ARBA" id="ARBA00022989"/>
    </source>
</evidence>
<feature type="transmembrane region" description="Helical" evidence="8">
    <location>
        <begin position="333"/>
        <end position="353"/>
    </location>
</feature>
<dbReference type="PATRIC" id="fig|1302272.5.peg.1490"/>
<dbReference type="Proteomes" id="UP000050911">
    <property type="component" value="Unassembled WGS sequence"/>
</dbReference>
<feature type="transmembrane region" description="Helical" evidence="8">
    <location>
        <begin position="308"/>
        <end position="326"/>
    </location>
</feature>
<gene>
    <name evidence="10" type="ORF">FC96_GL001475</name>
</gene>
<dbReference type="RefSeq" id="WP_056942233.1">
    <property type="nucleotide sequence ID" value="NZ_AZCX01000003.1"/>
</dbReference>
<dbReference type="NCBIfam" id="TIGR00711">
    <property type="entry name" value="efflux_EmrB"/>
    <property type="match status" value="1"/>
</dbReference>
<dbReference type="InterPro" id="IPR020846">
    <property type="entry name" value="MFS_dom"/>
</dbReference>
<dbReference type="GO" id="GO:0005886">
    <property type="term" value="C:plasma membrane"/>
    <property type="evidence" value="ECO:0007669"/>
    <property type="project" value="UniProtKB-SubCell"/>
</dbReference>
<reference evidence="10 11" key="1">
    <citation type="journal article" date="2015" name="Genome Announc.">
        <title>Expanding the biotechnology potential of lactobacilli through comparative genomics of 213 strains and associated genera.</title>
        <authorList>
            <person name="Sun Z."/>
            <person name="Harris H.M."/>
            <person name="McCann A."/>
            <person name="Guo C."/>
            <person name="Argimon S."/>
            <person name="Zhang W."/>
            <person name="Yang X."/>
            <person name="Jeffery I.B."/>
            <person name="Cooney J.C."/>
            <person name="Kagawa T.F."/>
            <person name="Liu W."/>
            <person name="Song Y."/>
            <person name="Salvetti E."/>
            <person name="Wrobel A."/>
            <person name="Rasinkangas P."/>
            <person name="Parkhill J."/>
            <person name="Rea M.C."/>
            <person name="O'Sullivan O."/>
            <person name="Ritari J."/>
            <person name="Douillard F.P."/>
            <person name="Paul Ross R."/>
            <person name="Yang R."/>
            <person name="Briner A.E."/>
            <person name="Felis G.E."/>
            <person name="de Vos W.M."/>
            <person name="Barrangou R."/>
            <person name="Klaenhammer T.R."/>
            <person name="Caufield P.W."/>
            <person name="Cui Y."/>
            <person name="Zhang H."/>
            <person name="O'Toole P.W."/>
        </authorList>
    </citation>
    <scope>NUCLEOTIDE SEQUENCE [LARGE SCALE GENOMIC DNA]</scope>
    <source>
        <strain evidence="10 11">JCM 15530</strain>
    </source>
</reference>
<dbReference type="InterPro" id="IPR011701">
    <property type="entry name" value="MFS"/>
</dbReference>
<feature type="domain" description="Major facilitator superfamily (MFS) profile" evidence="9">
    <location>
        <begin position="10"/>
        <end position="512"/>
    </location>
</feature>
<proteinExistence type="inferred from homology"/>
<comment type="caution">
    <text evidence="10">The sequence shown here is derived from an EMBL/GenBank/DDBJ whole genome shotgun (WGS) entry which is preliminary data.</text>
</comment>
<organism evidence="10 11">
    <name type="scientific">Secundilactobacillus kimchicus JCM 15530</name>
    <dbReference type="NCBI Taxonomy" id="1302272"/>
    <lineage>
        <taxon>Bacteria</taxon>
        <taxon>Bacillati</taxon>
        <taxon>Bacillota</taxon>
        <taxon>Bacilli</taxon>
        <taxon>Lactobacillales</taxon>
        <taxon>Lactobacillaceae</taxon>
        <taxon>Secundilactobacillus</taxon>
    </lineage>
</organism>
<feature type="transmembrane region" description="Helical" evidence="8">
    <location>
        <begin position="489"/>
        <end position="508"/>
    </location>
</feature>
<dbReference type="AlphaFoldDB" id="A0A0R1HZI4"/>
<dbReference type="PROSITE" id="PS50850">
    <property type="entry name" value="MFS"/>
    <property type="match status" value="1"/>
</dbReference>
<feature type="transmembrane region" description="Helical" evidence="8">
    <location>
        <begin position="165"/>
        <end position="184"/>
    </location>
</feature>
<evidence type="ECO:0000259" key="9">
    <source>
        <dbReference type="PROSITE" id="PS50850"/>
    </source>
</evidence>
<feature type="transmembrane region" description="Helical" evidence="8">
    <location>
        <begin position="133"/>
        <end position="153"/>
    </location>
</feature>
<keyword evidence="7 8" id="KW-0472">Membrane</keyword>
<feature type="transmembrane region" description="Helical" evidence="8">
    <location>
        <begin position="76"/>
        <end position="94"/>
    </location>
</feature>
<dbReference type="Gene3D" id="1.20.1720.10">
    <property type="entry name" value="Multidrug resistance protein D"/>
    <property type="match status" value="1"/>
</dbReference>
<dbReference type="InterPro" id="IPR036259">
    <property type="entry name" value="MFS_trans_sf"/>
</dbReference>
<evidence type="ECO:0000256" key="7">
    <source>
        <dbReference type="ARBA" id="ARBA00023136"/>
    </source>
</evidence>
<feature type="transmembrane region" description="Helical" evidence="8">
    <location>
        <begin position="268"/>
        <end position="288"/>
    </location>
</feature>
<dbReference type="GO" id="GO:0022857">
    <property type="term" value="F:transmembrane transporter activity"/>
    <property type="evidence" value="ECO:0007669"/>
    <property type="project" value="InterPro"/>
</dbReference>
<feature type="transmembrane region" description="Helical" evidence="8">
    <location>
        <begin position="46"/>
        <end position="64"/>
    </location>
</feature>
<evidence type="ECO:0000256" key="4">
    <source>
        <dbReference type="ARBA" id="ARBA00022475"/>
    </source>
</evidence>
<dbReference type="EMBL" id="AZCX01000003">
    <property type="protein sequence ID" value="KRK48375.1"/>
    <property type="molecule type" value="Genomic_DNA"/>
</dbReference>
<evidence type="ECO:0000256" key="8">
    <source>
        <dbReference type="SAM" id="Phobius"/>
    </source>
</evidence>
<dbReference type="OrthoDB" id="2321349at2"/>
<feature type="transmembrane region" description="Helical" evidence="8">
    <location>
        <begin position="106"/>
        <end position="126"/>
    </location>
</feature>